<comment type="similarity">
    <text evidence="2 4">Belongs to the pterin-4-alpha-carbinolamine dehydratase family.</text>
</comment>
<evidence type="ECO:0000256" key="3">
    <source>
        <dbReference type="ARBA" id="ARBA00023239"/>
    </source>
</evidence>
<dbReference type="GO" id="GO:0008124">
    <property type="term" value="F:4-alpha-hydroxytetrahydrobiopterin dehydratase activity"/>
    <property type="evidence" value="ECO:0007669"/>
    <property type="project" value="UniProtKB-UniRule"/>
</dbReference>
<organism evidence="5 6">
    <name type="scientific">Hydrocarboniphaga daqingensis</name>
    <dbReference type="NCBI Taxonomy" id="490188"/>
    <lineage>
        <taxon>Bacteria</taxon>
        <taxon>Pseudomonadati</taxon>
        <taxon>Pseudomonadota</taxon>
        <taxon>Gammaproteobacteria</taxon>
        <taxon>Nevskiales</taxon>
        <taxon>Nevskiaceae</taxon>
        <taxon>Hydrocarboniphaga</taxon>
    </lineage>
</organism>
<dbReference type="HAMAP" id="MF_00434">
    <property type="entry name" value="Pterin_4_alpha"/>
    <property type="match status" value="1"/>
</dbReference>
<proteinExistence type="inferred from homology"/>
<reference evidence="5 6" key="1">
    <citation type="submission" date="2016-11" db="EMBL/GenBank/DDBJ databases">
        <authorList>
            <person name="Jaros S."/>
            <person name="Januszkiewicz K."/>
            <person name="Wedrychowicz H."/>
        </authorList>
    </citation>
    <scope>NUCLEOTIDE SEQUENCE [LARGE SCALE GENOMIC DNA]</scope>
    <source>
        <strain evidence="5 6">CGMCC 1.7049</strain>
    </source>
</reference>
<dbReference type="GO" id="GO:0006729">
    <property type="term" value="P:tetrahydrobiopterin biosynthetic process"/>
    <property type="evidence" value="ECO:0007669"/>
    <property type="project" value="InterPro"/>
</dbReference>
<evidence type="ECO:0000256" key="2">
    <source>
        <dbReference type="ARBA" id="ARBA00006472"/>
    </source>
</evidence>
<dbReference type="PANTHER" id="PTHR12599">
    <property type="entry name" value="PTERIN-4-ALPHA-CARBINOLAMINE DEHYDRATASE"/>
    <property type="match status" value="1"/>
</dbReference>
<dbReference type="STRING" id="490188.SAMN04488068_0484"/>
<dbReference type="SUPFAM" id="SSF55248">
    <property type="entry name" value="PCD-like"/>
    <property type="match status" value="1"/>
</dbReference>
<dbReference type="Gene3D" id="3.30.1360.20">
    <property type="entry name" value="Transcriptional coactivator/pterin dehydratase"/>
    <property type="match status" value="1"/>
</dbReference>
<dbReference type="AlphaFoldDB" id="A0A1M5KCM9"/>
<accession>A0A1M5KCM9</accession>
<evidence type="ECO:0000313" key="5">
    <source>
        <dbReference type="EMBL" id="SHG50532.1"/>
    </source>
</evidence>
<dbReference type="InterPro" id="IPR036428">
    <property type="entry name" value="PCD_sf"/>
</dbReference>
<dbReference type="PANTHER" id="PTHR12599:SF0">
    <property type="entry name" value="PTERIN-4-ALPHA-CARBINOLAMINE DEHYDRATASE"/>
    <property type="match status" value="1"/>
</dbReference>
<keyword evidence="3 4" id="KW-0456">Lyase</keyword>
<protein>
    <recommendedName>
        <fullName evidence="4">Putative pterin-4-alpha-carbinolamine dehydratase</fullName>
        <shortName evidence="4">PHS</shortName>
        <ecNumber evidence="4">4.2.1.96</ecNumber>
    </recommendedName>
    <alternativeName>
        <fullName evidence="4">4-alpha-hydroxy-tetrahydropterin dehydratase</fullName>
    </alternativeName>
    <alternativeName>
        <fullName evidence="4">Pterin carbinolamine dehydratase</fullName>
        <shortName evidence="4">PCD</shortName>
    </alternativeName>
</protein>
<dbReference type="InterPro" id="IPR001533">
    <property type="entry name" value="Pterin_deHydtase"/>
</dbReference>
<sequence length="113" mass="12353">MSTLAEKTCSPCEGGIPALDATAAEALMAKLESRWTLSADARQISAQFAFRDYFRTMAFINAVAYVAAQEDHHPDISFGYNACTITWWTHAVDGLSENDFICAAKVDRLADGK</sequence>
<dbReference type="EC" id="4.2.1.96" evidence="4"/>
<dbReference type="OrthoDB" id="5294615at2"/>
<dbReference type="EMBL" id="FQWZ01000001">
    <property type="protein sequence ID" value="SHG50532.1"/>
    <property type="molecule type" value="Genomic_DNA"/>
</dbReference>
<comment type="catalytic activity">
    <reaction evidence="1 4">
        <text>(4aS,6R)-4a-hydroxy-L-erythro-5,6,7,8-tetrahydrobiopterin = (6R)-L-erythro-6,7-dihydrobiopterin + H2O</text>
        <dbReference type="Rhea" id="RHEA:11920"/>
        <dbReference type="ChEBI" id="CHEBI:15377"/>
        <dbReference type="ChEBI" id="CHEBI:15642"/>
        <dbReference type="ChEBI" id="CHEBI:43120"/>
        <dbReference type="EC" id="4.2.1.96"/>
    </reaction>
</comment>
<gene>
    <name evidence="5" type="ORF">SAMN04488068_0484</name>
</gene>
<evidence type="ECO:0000256" key="1">
    <source>
        <dbReference type="ARBA" id="ARBA00001554"/>
    </source>
</evidence>
<evidence type="ECO:0000256" key="4">
    <source>
        <dbReference type="HAMAP-Rule" id="MF_00434"/>
    </source>
</evidence>
<name>A0A1M5KCM9_9GAMM</name>
<dbReference type="RefSeq" id="WP_072893378.1">
    <property type="nucleotide sequence ID" value="NZ_FQWZ01000001.1"/>
</dbReference>
<dbReference type="Pfam" id="PF01329">
    <property type="entry name" value="Pterin_4a"/>
    <property type="match status" value="1"/>
</dbReference>
<dbReference type="Proteomes" id="UP000199758">
    <property type="component" value="Unassembled WGS sequence"/>
</dbReference>
<keyword evidence="6" id="KW-1185">Reference proteome</keyword>
<evidence type="ECO:0000313" key="6">
    <source>
        <dbReference type="Proteomes" id="UP000199758"/>
    </source>
</evidence>
<dbReference type="CDD" id="cd00913">
    <property type="entry name" value="PCD_DCoH_subfamily_a"/>
    <property type="match status" value="1"/>
</dbReference>